<organism evidence="2">
    <name type="scientific">Marinobacter nauticus</name>
    <name type="common">Marinobacter hydrocarbonoclasticus</name>
    <name type="synonym">Marinobacter aquaeolei</name>
    <dbReference type="NCBI Taxonomy" id="2743"/>
    <lineage>
        <taxon>Bacteria</taxon>
        <taxon>Pseudomonadati</taxon>
        <taxon>Pseudomonadota</taxon>
        <taxon>Gammaproteobacteria</taxon>
        <taxon>Pseudomonadales</taxon>
        <taxon>Marinobacteraceae</taxon>
        <taxon>Marinobacter</taxon>
    </lineage>
</organism>
<reference evidence="2" key="1">
    <citation type="submission" date="2019-03" db="EMBL/GenBank/DDBJ databases">
        <title>Whole genome analysis of nitrate-reducing bacteria Marinobacter hydrocarbonoclasticus YB03.</title>
        <authorList>
            <person name="Azam A.H."/>
            <person name="Yuk S.R."/>
            <person name="Kamarisima K."/>
            <person name="Miyanaga K."/>
            <person name="Tanji Y."/>
        </authorList>
    </citation>
    <scope>NUCLEOTIDE SEQUENCE</scope>
    <source>
        <strain evidence="2">YB03</strain>
    </source>
</reference>
<protein>
    <submittedName>
        <fullName evidence="2">Uncharacterized protein</fullName>
    </submittedName>
</protein>
<accession>A0A455WEA3</accession>
<feature type="transmembrane region" description="Helical" evidence="1">
    <location>
        <begin position="57"/>
        <end position="77"/>
    </location>
</feature>
<dbReference type="AlphaFoldDB" id="A0A455WEA3"/>
<evidence type="ECO:0000256" key="1">
    <source>
        <dbReference type="SAM" id="Phobius"/>
    </source>
</evidence>
<feature type="transmembrane region" description="Helical" evidence="1">
    <location>
        <begin position="83"/>
        <end position="101"/>
    </location>
</feature>
<sequence>MTTAINAICNACNNTIALSQKDLEQLGRSEPLPCSECDAMLKITPEANSERNAKLSVFALTIGAAVVAIVALINIFGDAGFPTYFVAIPFILISTVLVSNLSNSKLNLERVD</sequence>
<proteinExistence type="predicted"/>
<name>A0A455WEA3_MARNT</name>
<keyword evidence="1" id="KW-0472">Membrane</keyword>
<evidence type="ECO:0000313" key="2">
    <source>
        <dbReference type="EMBL" id="BBJ04583.1"/>
    </source>
</evidence>
<keyword evidence="1" id="KW-1133">Transmembrane helix</keyword>
<gene>
    <name evidence="2" type="ORF">YBY_24320</name>
</gene>
<keyword evidence="1" id="KW-0812">Transmembrane</keyword>
<dbReference type="EMBL" id="AP019537">
    <property type="protein sequence ID" value="BBJ04583.1"/>
    <property type="molecule type" value="Genomic_DNA"/>
</dbReference>